<dbReference type="EMBL" id="BKAR01000003">
    <property type="protein sequence ID" value="GEP83850.1"/>
    <property type="molecule type" value="Genomic_DNA"/>
</dbReference>
<feature type="transmembrane region" description="Helical" evidence="6">
    <location>
        <begin position="225"/>
        <end position="246"/>
    </location>
</feature>
<dbReference type="InterPro" id="IPR027022">
    <property type="entry name" value="ABC_permease_BceB-typ"/>
</dbReference>
<proteinExistence type="inferred from homology"/>
<dbReference type="Proteomes" id="UP000321736">
    <property type="component" value="Unassembled WGS sequence"/>
</dbReference>
<dbReference type="PANTHER" id="PTHR46795">
    <property type="entry name" value="ABC TRANSPORTER PERMEASE-RELATED-RELATED"/>
    <property type="match status" value="1"/>
</dbReference>
<organism evidence="8 9">
    <name type="scientific">Staphylococcus piscifermentans</name>
    <dbReference type="NCBI Taxonomy" id="70258"/>
    <lineage>
        <taxon>Bacteria</taxon>
        <taxon>Bacillati</taxon>
        <taxon>Bacillota</taxon>
        <taxon>Bacilli</taxon>
        <taxon>Bacillales</taxon>
        <taxon>Staphylococcaceae</taxon>
        <taxon>Staphylococcus</taxon>
    </lineage>
</organism>
<comment type="similarity">
    <text evidence="6">Belongs to the ABC-4 integral membrane protein family.</text>
</comment>
<dbReference type="AlphaFoldDB" id="A0A239UEI9"/>
<feature type="transmembrane region" description="Helical" evidence="6">
    <location>
        <begin position="462"/>
        <end position="484"/>
    </location>
</feature>
<accession>A0A239UEI9</accession>
<dbReference type="GO" id="GO:0055085">
    <property type="term" value="P:transmembrane transport"/>
    <property type="evidence" value="ECO:0007669"/>
    <property type="project" value="UniProtKB-UniRule"/>
</dbReference>
<evidence type="ECO:0000256" key="5">
    <source>
        <dbReference type="ARBA" id="ARBA00023136"/>
    </source>
</evidence>
<name>A0A239UEI9_9STAP</name>
<keyword evidence="6" id="KW-0813">Transport</keyword>
<dbReference type="InterPro" id="IPR052536">
    <property type="entry name" value="ABC-4_Integral_Memb_Prot"/>
</dbReference>
<keyword evidence="9" id="KW-1185">Reference proteome</keyword>
<dbReference type="GO" id="GO:0005886">
    <property type="term" value="C:plasma membrane"/>
    <property type="evidence" value="ECO:0007669"/>
    <property type="project" value="UniProtKB-SubCell"/>
</dbReference>
<comment type="caution">
    <text evidence="8">The sequence shown here is derived from an EMBL/GenBank/DDBJ whole genome shotgun (WGS) entry which is preliminary data.</text>
</comment>
<comment type="subcellular location">
    <subcellularLocation>
        <location evidence="1 6">Cell membrane</location>
        <topology evidence="1 6">Multi-pass membrane protein</topology>
    </subcellularLocation>
</comment>
<keyword evidence="5 6" id="KW-0472">Membrane</keyword>
<feature type="transmembrane region" description="Helical" evidence="6">
    <location>
        <begin position="109"/>
        <end position="133"/>
    </location>
</feature>
<evidence type="ECO:0000313" key="8">
    <source>
        <dbReference type="EMBL" id="GEP83850.1"/>
    </source>
</evidence>
<feature type="transmembrane region" description="Helical" evidence="6">
    <location>
        <begin position="153"/>
        <end position="175"/>
    </location>
</feature>
<dbReference type="OrthoDB" id="1705903at2"/>
<feature type="transmembrane region" description="Helical" evidence="6">
    <location>
        <begin position="284"/>
        <end position="306"/>
    </location>
</feature>
<evidence type="ECO:0000256" key="2">
    <source>
        <dbReference type="ARBA" id="ARBA00022475"/>
    </source>
</evidence>
<dbReference type="PIRSF" id="PIRSF018968">
    <property type="entry name" value="ABC_permease_BceB"/>
    <property type="match status" value="1"/>
</dbReference>
<evidence type="ECO:0000259" key="7">
    <source>
        <dbReference type="Pfam" id="PF02687"/>
    </source>
</evidence>
<feature type="transmembrane region" description="Helical" evidence="6">
    <location>
        <begin position="552"/>
        <end position="572"/>
    </location>
</feature>
<reference evidence="8 9" key="1">
    <citation type="submission" date="2019-07" db="EMBL/GenBank/DDBJ databases">
        <title>Whole genome shotgun sequence of Staphylococcus piscifermentans NBRC 109625.</title>
        <authorList>
            <person name="Hosoyama A."/>
            <person name="Uohara A."/>
            <person name="Ohji S."/>
            <person name="Ichikawa N."/>
        </authorList>
    </citation>
    <scope>NUCLEOTIDE SEQUENCE [LARGE SCALE GENOMIC DNA]</scope>
    <source>
        <strain evidence="8 9">NBRC 109625</strain>
    </source>
</reference>
<keyword evidence="3 6" id="KW-0812">Transmembrane</keyword>
<dbReference type="InterPro" id="IPR003838">
    <property type="entry name" value="ABC3_permease_C"/>
</dbReference>
<gene>
    <name evidence="8" type="ORF">SPI02_04350</name>
</gene>
<evidence type="ECO:0000256" key="3">
    <source>
        <dbReference type="ARBA" id="ARBA00022692"/>
    </source>
</evidence>
<protein>
    <submittedName>
        <fullName evidence="8">Permease</fullName>
    </submittedName>
</protein>
<sequence length="582" mass="66197">MTFRHIVLKNLKQNLRHYGLYLFSLIISIALYFSFVTLKYAKSINNEDSAKIIREGANVGSIFLFIIIVIILMYVNQLFIKQRVNELGLYQLIGLTRSNIVRMLMLEQVVIFLMTGIVGIIGGFLGSRLLLLIVLKLMHIQESIHLTFSFKALIATVLMLILAYALIILKNALFIKRRSILMLIRTRQTTDVKENKITKAETIFGIIGVLMIVTGYYCALNVKLYVIPVIPFLILFLTVLGAYFFFRSTVSLFFKILKKRKNGNIGINDVIFTSSIMHRMKKNALSLTIIAVISAITVTVLCFSAITLKSEHVQINLSSPYDATIQKKQYVEGAHITKGKGELVQPYGTGLTLGDINDHSYVQFKNKAKQPLLRVKVQLSDLNIKFSQETLRGGKLLILNHEDYQLVKSKTAYDKGDLVSQYGFTFKEKHQEAEATQLLHQINPDYMTKKEIADDFRSFSSVFLFVSSFLGIAFLIAAGCIIYIKQMDETEDEMENFKILRKLGFTQDDMKRGLILKVIFNFGLPLIIGLLHAYFAAWAFLKLMGSSDHTPIFLVMTIYTIIYACFAIIAYAHMKRAIRHSI</sequence>
<evidence type="ECO:0000256" key="4">
    <source>
        <dbReference type="ARBA" id="ARBA00022989"/>
    </source>
</evidence>
<keyword evidence="2 6" id="KW-1003">Cell membrane</keyword>
<keyword evidence="4 6" id="KW-1133">Transmembrane helix</keyword>
<dbReference type="RefSeq" id="WP_095106669.1">
    <property type="nucleotide sequence ID" value="NZ_BKAR01000003.1"/>
</dbReference>
<evidence type="ECO:0000313" key="9">
    <source>
        <dbReference type="Proteomes" id="UP000321736"/>
    </source>
</evidence>
<evidence type="ECO:0000256" key="6">
    <source>
        <dbReference type="PIRNR" id="PIRNR018968"/>
    </source>
</evidence>
<evidence type="ECO:0000256" key="1">
    <source>
        <dbReference type="ARBA" id="ARBA00004651"/>
    </source>
</evidence>
<feature type="transmembrane region" description="Helical" evidence="6">
    <location>
        <begin position="20"/>
        <end position="41"/>
    </location>
</feature>
<dbReference type="Pfam" id="PF02687">
    <property type="entry name" value="FtsX"/>
    <property type="match status" value="1"/>
</dbReference>
<feature type="transmembrane region" description="Helical" evidence="6">
    <location>
        <begin position="518"/>
        <end position="540"/>
    </location>
</feature>
<feature type="transmembrane region" description="Helical" evidence="6">
    <location>
        <begin position="202"/>
        <end position="219"/>
    </location>
</feature>
<feature type="transmembrane region" description="Helical" evidence="6">
    <location>
        <begin position="61"/>
        <end position="80"/>
    </location>
</feature>
<feature type="domain" description="ABC3 transporter permease C-terminal" evidence="7">
    <location>
        <begin position="59"/>
        <end position="178"/>
    </location>
</feature>
<dbReference type="PANTHER" id="PTHR46795:SF3">
    <property type="entry name" value="ABC TRANSPORTER PERMEASE"/>
    <property type="match status" value="1"/>
</dbReference>